<evidence type="ECO:0000256" key="1">
    <source>
        <dbReference type="ARBA" id="ARBA00004823"/>
    </source>
</evidence>
<dbReference type="EC" id="2.7.7.13" evidence="3"/>
<dbReference type="InterPro" id="IPR001538">
    <property type="entry name" value="Man6P_isomerase-2_C"/>
</dbReference>
<dbReference type="InterPro" id="IPR029044">
    <property type="entry name" value="Nucleotide-diphossugar_trans"/>
</dbReference>
<evidence type="ECO:0000313" key="14">
    <source>
        <dbReference type="Proteomes" id="UP000633814"/>
    </source>
</evidence>
<dbReference type="RefSeq" id="WP_226750176.1">
    <property type="nucleotide sequence ID" value="NZ_JAEINI020000002.1"/>
</dbReference>
<evidence type="ECO:0000256" key="5">
    <source>
        <dbReference type="ARBA" id="ARBA00022695"/>
    </source>
</evidence>
<evidence type="ECO:0000256" key="2">
    <source>
        <dbReference type="ARBA" id="ARBA00006115"/>
    </source>
</evidence>
<dbReference type="PANTHER" id="PTHR46390:SF1">
    <property type="entry name" value="MANNOSE-1-PHOSPHATE GUANYLYLTRANSFERASE"/>
    <property type="match status" value="1"/>
</dbReference>
<dbReference type="Pfam" id="PF00483">
    <property type="entry name" value="NTP_transferase"/>
    <property type="match status" value="1"/>
</dbReference>
<keyword evidence="4 13" id="KW-0808">Transferase</keyword>
<evidence type="ECO:0000259" key="12">
    <source>
        <dbReference type="Pfam" id="PF22640"/>
    </source>
</evidence>
<dbReference type="InterPro" id="IPR014710">
    <property type="entry name" value="RmlC-like_jellyroll"/>
</dbReference>
<dbReference type="InterPro" id="IPR005835">
    <property type="entry name" value="NTP_transferase_dom"/>
</dbReference>
<evidence type="ECO:0000256" key="7">
    <source>
        <dbReference type="ARBA" id="ARBA00023134"/>
    </source>
</evidence>
<dbReference type="Pfam" id="PF01050">
    <property type="entry name" value="MannoseP_isomer"/>
    <property type="match status" value="1"/>
</dbReference>
<dbReference type="InterPro" id="IPR011051">
    <property type="entry name" value="RmlC_Cupin_sf"/>
</dbReference>
<dbReference type="InterPro" id="IPR049577">
    <property type="entry name" value="GMPP_N"/>
</dbReference>
<evidence type="ECO:0000256" key="3">
    <source>
        <dbReference type="ARBA" id="ARBA00012387"/>
    </source>
</evidence>
<comment type="similarity">
    <text evidence="2 9">Belongs to the mannose-6-phosphate isomerase type 2 family.</text>
</comment>
<dbReference type="GO" id="GO:0004475">
    <property type="term" value="F:mannose-1-phosphate guanylyltransferase (GTP) activity"/>
    <property type="evidence" value="ECO:0007669"/>
    <property type="project" value="UniProtKB-EC"/>
</dbReference>
<dbReference type="PANTHER" id="PTHR46390">
    <property type="entry name" value="MANNOSE-1-PHOSPHATE GUANYLYLTRANSFERASE"/>
    <property type="match status" value="1"/>
</dbReference>
<dbReference type="Pfam" id="PF22640">
    <property type="entry name" value="ManC_GMP_beta-helix"/>
    <property type="match status" value="1"/>
</dbReference>
<accession>A0ABS8C190</accession>
<evidence type="ECO:0000259" key="11">
    <source>
        <dbReference type="Pfam" id="PF01050"/>
    </source>
</evidence>
<dbReference type="CDD" id="cd02509">
    <property type="entry name" value="GDP-M1P_Guanylyltransferase"/>
    <property type="match status" value="1"/>
</dbReference>
<feature type="domain" description="Mannose-6-phosphate isomerase type II C-terminal" evidence="11">
    <location>
        <begin position="351"/>
        <end position="465"/>
    </location>
</feature>
<evidence type="ECO:0000256" key="6">
    <source>
        <dbReference type="ARBA" id="ARBA00022741"/>
    </source>
</evidence>
<comment type="pathway">
    <text evidence="1">Nucleotide-sugar biosynthesis; GDP-alpha-D-mannose biosynthesis; GDP-alpha-D-mannose from alpha-D-mannose 1-phosphate (GTP route): step 1/1.</text>
</comment>
<feature type="domain" description="MannoseP isomerase/GMP-like beta-helix" evidence="12">
    <location>
        <begin position="294"/>
        <end position="345"/>
    </location>
</feature>
<reference evidence="13 14" key="1">
    <citation type="submission" date="2021-10" db="EMBL/GenBank/DDBJ databases">
        <title>Alishewanella koreense sp. nov. isolated from seawater of southwestern coast in South Korea and the proposal for the reclassification of Rheinheimera perlucida and Rheinheimera tuosuensis as Arsukibacterium perlucida and Arsukibacterium tuosuensis.</title>
        <authorList>
            <person name="Kim K.H."/>
            <person name="Ruan W."/>
            <person name="Kim K.R."/>
            <person name="Baek J.H."/>
            <person name="Jeon C.O."/>
        </authorList>
    </citation>
    <scope>NUCLEOTIDE SEQUENCE [LARGE SCALE GENOMIC DNA]</scope>
    <source>
        <strain evidence="13 14">16-MA</strain>
    </source>
</reference>
<gene>
    <name evidence="13" type="ORF">JAO78_004585</name>
</gene>
<dbReference type="InterPro" id="IPR054566">
    <property type="entry name" value="ManC/GMP-like_b-helix"/>
</dbReference>
<evidence type="ECO:0000259" key="10">
    <source>
        <dbReference type="Pfam" id="PF00483"/>
    </source>
</evidence>
<dbReference type="Proteomes" id="UP000633814">
    <property type="component" value="Unassembled WGS sequence"/>
</dbReference>
<sequence length="470" mass="52670">MLLPVVLAGGSGSRLWPLSRELMPKQFLTLHGDKSLLQSSLIRLSGISTAKPLVICNEEHRFIAAEQIRQLNLLDKNIILEPSSRNTAPAITIAALYAMQRGEDPTLLVLAADHVFSNVSAFKQAIHTAKPLAENGLLVTFGIKPSTPETGYGYIKQGKILNDCVNAYLVKQFIEKPSIEQAKQLLLDSDVCWNSGLFMFKASTFLNELAIYRPDILLHCQNAVAQTLADMDFIRINKELFINCPAESIDYAVMEHTQSAVVVPIESEWSDIGSWSALWELGEKDTLGNVQYGEVLQHNSHNNYVYSESGLVATIGLENTIVIQTNDAVLVANKDHVQQVKEIVQTIKEQGRSEHYTHRQVYRPWGQYDIIDQGDGYKVKRITVLPGEKLSLQKHQHRAEHWIVVSGLAKVTLDTVDQTLSENQSIYIPIGCIHALENPGPELLELIEVQSGRYLEEDDIERFTDRYGRC</sequence>
<keyword evidence="13" id="KW-0413">Isomerase</keyword>
<keyword evidence="6" id="KW-0547">Nucleotide-binding</keyword>
<evidence type="ECO:0000256" key="4">
    <source>
        <dbReference type="ARBA" id="ARBA00022679"/>
    </source>
</evidence>
<name>A0ABS8C190_9ALTE</name>
<comment type="caution">
    <text evidence="13">The sequence shown here is derived from an EMBL/GenBank/DDBJ whole genome shotgun (WGS) entry which is preliminary data.</text>
</comment>
<organism evidence="13 14">
    <name type="scientific">Alishewanella maricola</name>
    <dbReference type="NCBI Taxonomy" id="2795740"/>
    <lineage>
        <taxon>Bacteria</taxon>
        <taxon>Pseudomonadati</taxon>
        <taxon>Pseudomonadota</taxon>
        <taxon>Gammaproteobacteria</taxon>
        <taxon>Alteromonadales</taxon>
        <taxon>Alteromonadaceae</taxon>
        <taxon>Alishewanella</taxon>
    </lineage>
</organism>
<dbReference type="Gene3D" id="3.90.550.10">
    <property type="entry name" value="Spore Coat Polysaccharide Biosynthesis Protein SpsA, Chain A"/>
    <property type="match status" value="1"/>
</dbReference>
<protein>
    <recommendedName>
        <fullName evidence="3">mannose-1-phosphate guanylyltransferase</fullName>
        <ecNumber evidence="3">2.7.7.13</ecNumber>
    </recommendedName>
</protein>
<dbReference type="Gene3D" id="2.60.120.10">
    <property type="entry name" value="Jelly Rolls"/>
    <property type="match status" value="1"/>
</dbReference>
<dbReference type="CDD" id="cd02213">
    <property type="entry name" value="cupin_PMI_typeII_C"/>
    <property type="match status" value="1"/>
</dbReference>
<keyword evidence="7" id="KW-0342">GTP-binding</keyword>
<dbReference type="GO" id="GO:0004476">
    <property type="term" value="F:mannose-6-phosphate isomerase activity"/>
    <property type="evidence" value="ECO:0007669"/>
    <property type="project" value="UniProtKB-EC"/>
</dbReference>
<keyword evidence="5 13" id="KW-0548">Nucleotidyltransferase</keyword>
<keyword evidence="14" id="KW-1185">Reference proteome</keyword>
<comment type="catalytic activity">
    <reaction evidence="8">
        <text>alpha-D-mannose 1-phosphate + GTP + H(+) = GDP-alpha-D-mannose + diphosphate</text>
        <dbReference type="Rhea" id="RHEA:15229"/>
        <dbReference type="ChEBI" id="CHEBI:15378"/>
        <dbReference type="ChEBI" id="CHEBI:33019"/>
        <dbReference type="ChEBI" id="CHEBI:37565"/>
        <dbReference type="ChEBI" id="CHEBI:57527"/>
        <dbReference type="ChEBI" id="CHEBI:58409"/>
        <dbReference type="EC" id="2.7.7.13"/>
    </reaction>
</comment>
<proteinExistence type="inferred from homology"/>
<evidence type="ECO:0000256" key="8">
    <source>
        <dbReference type="ARBA" id="ARBA00047343"/>
    </source>
</evidence>
<evidence type="ECO:0000256" key="9">
    <source>
        <dbReference type="RuleBase" id="RU004190"/>
    </source>
</evidence>
<dbReference type="InterPro" id="IPR051161">
    <property type="entry name" value="Mannose-6P_isomerase_type2"/>
</dbReference>
<dbReference type="EMBL" id="JAEINI020000002">
    <property type="protein sequence ID" value="MCB5226086.1"/>
    <property type="molecule type" value="Genomic_DNA"/>
</dbReference>
<feature type="domain" description="Nucleotidyl transferase" evidence="10">
    <location>
        <begin position="4"/>
        <end position="285"/>
    </location>
</feature>
<dbReference type="SUPFAM" id="SSF53448">
    <property type="entry name" value="Nucleotide-diphospho-sugar transferases"/>
    <property type="match status" value="1"/>
</dbReference>
<dbReference type="InterPro" id="IPR006375">
    <property type="entry name" value="Man1P_GuaTrfase/Man6P_Isoase"/>
</dbReference>
<dbReference type="SUPFAM" id="SSF51182">
    <property type="entry name" value="RmlC-like cupins"/>
    <property type="match status" value="1"/>
</dbReference>
<evidence type="ECO:0000313" key="13">
    <source>
        <dbReference type="EMBL" id="MCB5226086.1"/>
    </source>
</evidence>
<dbReference type="NCBIfam" id="TIGR01479">
    <property type="entry name" value="GMP_PMI"/>
    <property type="match status" value="1"/>
</dbReference>